<dbReference type="CDD" id="cd00063">
    <property type="entry name" value="FN3"/>
    <property type="match status" value="1"/>
</dbReference>
<dbReference type="Proteomes" id="UP000269396">
    <property type="component" value="Unassembled WGS sequence"/>
</dbReference>
<accession>A0A183Q523</accession>
<organism evidence="1 2">
    <name type="scientific">Schistosoma mattheei</name>
    <dbReference type="NCBI Taxonomy" id="31246"/>
    <lineage>
        <taxon>Eukaryota</taxon>
        <taxon>Metazoa</taxon>
        <taxon>Spiralia</taxon>
        <taxon>Lophotrochozoa</taxon>
        <taxon>Platyhelminthes</taxon>
        <taxon>Trematoda</taxon>
        <taxon>Digenea</taxon>
        <taxon>Strigeidida</taxon>
        <taxon>Schistosomatoidea</taxon>
        <taxon>Schistosomatidae</taxon>
        <taxon>Schistosoma</taxon>
    </lineage>
</organism>
<dbReference type="SMART" id="SM00060">
    <property type="entry name" value="FN3"/>
    <property type="match status" value="1"/>
</dbReference>
<dbReference type="InterPro" id="IPR003961">
    <property type="entry name" value="FN3_dom"/>
</dbReference>
<dbReference type="EMBL" id="UZAL01048227">
    <property type="protein sequence ID" value="VDP85478.1"/>
    <property type="molecule type" value="Genomic_DNA"/>
</dbReference>
<protein>
    <submittedName>
        <fullName evidence="1">Uncharacterized protein</fullName>
    </submittedName>
</protein>
<evidence type="ECO:0000313" key="1">
    <source>
        <dbReference type="EMBL" id="VDP85478.1"/>
    </source>
</evidence>
<dbReference type="AlphaFoldDB" id="A0A183Q523"/>
<dbReference type="InterPro" id="IPR013783">
    <property type="entry name" value="Ig-like_fold"/>
</dbReference>
<keyword evidence="2" id="KW-1185">Reference proteome</keyword>
<sequence length="157" mass="17979">MRSEDSVYGLHSDVSNAISATTYPSQPNAPTNLTVINILSNQFTVKWTEPVQDSAFIIKYYLIYYRPTLKINDLFTQSHIFSNHCNEYIITSLLPGINYTVYMKSIDSIYGIYSNESIPITVYTFPDGKLTCFRKLLIVIMSKIIYHSELSTLGFMM</sequence>
<evidence type="ECO:0000313" key="2">
    <source>
        <dbReference type="Proteomes" id="UP000269396"/>
    </source>
</evidence>
<gene>
    <name evidence="1" type="ORF">SMTD_LOCUS21709</name>
</gene>
<reference evidence="1 2" key="1">
    <citation type="submission" date="2018-11" db="EMBL/GenBank/DDBJ databases">
        <authorList>
            <consortium name="Pathogen Informatics"/>
        </authorList>
    </citation>
    <scope>NUCLEOTIDE SEQUENCE [LARGE SCALE GENOMIC DNA]</scope>
    <source>
        <strain>Denwood</strain>
        <strain evidence="2">Zambia</strain>
    </source>
</reference>
<dbReference type="Pfam" id="PF00041">
    <property type="entry name" value="fn3"/>
    <property type="match status" value="1"/>
</dbReference>
<dbReference type="SUPFAM" id="SSF49265">
    <property type="entry name" value="Fibronectin type III"/>
    <property type="match status" value="1"/>
</dbReference>
<name>A0A183Q523_9TREM</name>
<dbReference type="Gene3D" id="2.60.40.10">
    <property type="entry name" value="Immunoglobulins"/>
    <property type="match status" value="1"/>
</dbReference>
<dbReference type="PROSITE" id="PS50853">
    <property type="entry name" value="FN3"/>
    <property type="match status" value="1"/>
</dbReference>
<proteinExistence type="predicted"/>
<dbReference type="InterPro" id="IPR036116">
    <property type="entry name" value="FN3_sf"/>
</dbReference>